<organism evidence="1 3">
    <name type="scientific">Cucumis melo var. makuwa</name>
    <name type="common">Oriental melon</name>
    <dbReference type="NCBI Taxonomy" id="1194695"/>
    <lineage>
        <taxon>Eukaryota</taxon>
        <taxon>Viridiplantae</taxon>
        <taxon>Streptophyta</taxon>
        <taxon>Embryophyta</taxon>
        <taxon>Tracheophyta</taxon>
        <taxon>Spermatophyta</taxon>
        <taxon>Magnoliopsida</taxon>
        <taxon>eudicotyledons</taxon>
        <taxon>Gunneridae</taxon>
        <taxon>Pentapetalae</taxon>
        <taxon>rosids</taxon>
        <taxon>fabids</taxon>
        <taxon>Cucurbitales</taxon>
        <taxon>Cucurbitaceae</taxon>
        <taxon>Benincaseae</taxon>
        <taxon>Cucumis</taxon>
    </lineage>
</organism>
<sequence>MTKEIMDALRETFGRPKWSLRHEAIKYIYTKYMKEETSVREHVLDMIMHFNIAKVNGGAIDEANQISFILESLLKSLPF</sequence>
<evidence type="ECO:0000313" key="3">
    <source>
        <dbReference type="Proteomes" id="UP000321393"/>
    </source>
</evidence>
<reference evidence="3 4" key="1">
    <citation type="submission" date="2019-08" db="EMBL/GenBank/DDBJ databases">
        <title>Draft genome sequences of two oriental melons (Cucumis melo L. var makuwa).</title>
        <authorList>
            <person name="Kwon S.-Y."/>
        </authorList>
    </citation>
    <scope>NUCLEOTIDE SEQUENCE [LARGE SCALE GENOMIC DNA]</scope>
    <source>
        <strain evidence="4">cv. Chang Bougi</strain>
        <strain evidence="3">cv. SW 3</strain>
        <tissue evidence="1">Leaf</tissue>
    </source>
</reference>
<evidence type="ECO:0000313" key="2">
    <source>
        <dbReference type="EMBL" id="TYK09844.1"/>
    </source>
</evidence>
<dbReference type="EMBL" id="SSTE01005050">
    <property type="protein sequence ID" value="KAA0061264.1"/>
    <property type="molecule type" value="Genomic_DNA"/>
</dbReference>
<dbReference type="EMBL" id="SSTD01011273">
    <property type="protein sequence ID" value="TYK09844.1"/>
    <property type="molecule type" value="Genomic_DNA"/>
</dbReference>
<dbReference type="Proteomes" id="UP000321393">
    <property type="component" value="Unassembled WGS sequence"/>
</dbReference>
<name>A0A5A7V1Y5_CUCMM</name>
<proteinExistence type="predicted"/>
<dbReference type="AlphaFoldDB" id="A0A5A7V1Y5"/>
<dbReference type="Proteomes" id="UP000321947">
    <property type="component" value="Unassembled WGS sequence"/>
</dbReference>
<accession>A0A5A7V1Y5</accession>
<comment type="caution">
    <text evidence="1">The sequence shown here is derived from an EMBL/GenBank/DDBJ whole genome shotgun (WGS) entry which is preliminary data.</text>
</comment>
<protein>
    <submittedName>
        <fullName evidence="1">Gag/pol protein</fullName>
    </submittedName>
</protein>
<gene>
    <name evidence="2" type="ORF">E5676_scaffold39G00100</name>
    <name evidence="1" type="ORF">E6C27_scaffold455G001050</name>
</gene>
<evidence type="ECO:0000313" key="4">
    <source>
        <dbReference type="Proteomes" id="UP000321947"/>
    </source>
</evidence>
<evidence type="ECO:0000313" key="1">
    <source>
        <dbReference type="EMBL" id="KAA0061264.1"/>
    </source>
</evidence>